<keyword evidence="2" id="KW-0863">Zinc-finger</keyword>
<dbReference type="InterPro" id="IPR000962">
    <property type="entry name" value="Znf_DskA_TraR"/>
</dbReference>
<sequence>MVDVNRYRDILNARMKELDKRLHEIEDELDSHQSKDWEELAVEREEDEVLEGLGNSGQTEIAQIKAAFVRMDEGEFGYCVECGNEISPERLSVLPHTPFCRDCAAKHV</sequence>
<evidence type="ECO:0000313" key="8">
    <source>
        <dbReference type="EMBL" id="SPF76880.1"/>
    </source>
</evidence>
<feature type="zinc finger region" description="dksA C4-type" evidence="4">
    <location>
        <begin position="79"/>
        <end position="103"/>
    </location>
</feature>
<dbReference type="SUPFAM" id="SSF109635">
    <property type="entry name" value="DnaK suppressor protein DksA, alpha-hairpin domain"/>
    <property type="match status" value="1"/>
</dbReference>
<dbReference type="PANTHER" id="PTHR33823">
    <property type="entry name" value="RNA POLYMERASE-BINDING TRANSCRIPTION FACTOR DKSA-RELATED"/>
    <property type="match status" value="1"/>
</dbReference>
<keyword evidence="1" id="KW-0479">Metal-binding</keyword>
<dbReference type="PANTHER" id="PTHR33823:SF4">
    <property type="entry name" value="GENERAL STRESS PROTEIN 16O"/>
    <property type="match status" value="1"/>
</dbReference>
<keyword evidence="9" id="KW-1185">Reference proteome</keyword>
<evidence type="ECO:0000259" key="7">
    <source>
        <dbReference type="Pfam" id="PF21173"/>
    </source>
</evidence>
<evidence type="ECO:0000256" key="1">
    <source>
        <dbReference type="ARBA" id="ARBA00022723"/>
    </source>
</evidence>
<dbReference type="InterPro" id="IPR037187">
    <property type="entry name" value="DnaK_N"/>
</dbReference>
<dbReference type="AlphaFoldDB" id="A0A2R8ALK5"/>
<evidence type="ECO:0000259" key="6">
    <source>
        <dbReference type="Pfam" id="PF01258"/>
    </source>
</evidence>
<dbReference type="SUPFAM" id="SSF57716">
    <property type="entry name" value="Glucocorticoid receptor-like (DNA-binding domain)"/>
    <property type="match status" value="1"/>
</dbReference>
<reference evidence="8 9" key="1">
    <citation type="submission" date="2018-03" db="EMBL/GenBank/DDBJ databases">
        <authorList>
            <person name="Keele B.F."/>
        </authorList>
    </citation>
    <scope>NUCLEOTIDE SEQUENCE [LARGE SCALE GENOMIC DNA]</scope>
    <source>
        <strain evidence="8 9">CECT 8811</strain>
    </source>
</reference>
<feature type="domain" description="DnaK suppressor protein-like N-terminal" evidence="7">
    <location>
        <begin position="7"/>
        <end position="71"/>
    </location>
</feature>
<keyword evidence="5" id="KW-0175">Coiled coil</keyword>
<name>A0A2R8ALK5_9RHOB</name>
<dbReference type="Gene3D" id="1.20.120.910">
    <property type="entry name" value="DksA, coiled-coil domain"/>
    <property type="match status" value="1"/>
</dbReference>
<protein>
    <submittedName>
        <fullName evidence="8">RNA polymerase-binding transcription factor DksA</fullName>
    </submittedName>
</protein>
<dbReference type="OrthoDB" id="1121111at2"/>
<evidence type="ECO:0000256" key="3">
    <source>
        <dbReference type="ARBA" id="ARBA00022833"/>
    </source>
</evidence>
<keyword evidence="3" id="KW-0862">Zinc</keyword>
<dbReference type="Pfam" id="PF01258">
    <property type="entry name" value="zf-dskA_traR"/>
    <property type="match status" value="1"/>
</dbReference>
<dbReference type="InterPro" id="IPR048487">
    <property type="entry name" value="DksA-like_N"/>
</dbReference>
<feature type="domain" description="Zinc finger DksA/TraR C4-type" evidence="6">
    <location>
        <begin position="74"/>
        <end position="107"/>
    </location>
</feature>
<evidence type="ECO:0000256" key="2">
    <source>
        <dbReference type="ARBA" id="ARBA00022771"/>
    </source>
</evidence>
<proteinExistence type="predicted"/>
<dbReference type="Proteomes" id="UP000244911">
    <property type="component" value="Unassembled WGS sequence"/>
</dbReference>
<gene>
    <name evidence="8" type="primary">dksA_3</name>
    <name evidence="8" type="ORF">ALP8811_01897</name>
</gene>
<dbReference type="Pfam" id="PF21173">
    <property type="entry name" value="DksA-like_N"/>
    <property type="match status" value="1"/>
</dbReference>
<dbReference type="EMBL" id="OMOI01000001">
    <property type="protein sequence ID" value="SPF76880.1"/>
    <property type="molecule type" value="Genomic_DNA"/>
</dbReference>
<dbReference type="PROSITE" id="PS51128">
    <property type="entry name" value="ZF_DKSA_2"/>
    <property type="match status" value="1"/>
</dbReference>
<accession>A0A2R8ALK5</accession>
<evidence type="ECO:0000313" key="9">
    <source>
        <dbReference type="Proteomes" id="UP000244911"/>
    </source>
</evidence>
<feature type="coiled-coil region" evidence="5">
    <location>
        <begin position="8"/>
        <end position="35"/>
    </location>
</feature>
<dbReference type="GO" id="GO:0008270">
    <property type="term" value="F:zinc ion binding"/>
    <property type="evidence" value="ECO:0007669"/>
    <property type="project" value="UniProtKB-KW"/>
</dbReference>
<evidence type="ECO:0000256" key="5">
    <source>
        <dbReference type="SAM" id="Coils"/>
    </source>
</evidence>
<dbReference type="RefSeq" id="WP_108856850.1">
    <property type="nucleotide sequence ID" value="NZ_OMOI01000001.1"/>
</dbReference>
<organism evidence="8 9">
    <name type="scientific">Aliiroseovarius pelagivivens</name>
    <dbReference type="NCBI Taxonomy" id="1639690"/>
    <lineage>
        <taxon>Bacteria</taxon>
        <taxon>Pseudomonadati</taxon>
        <taxon>Pseudomonadota</taxon>
        <taxon>Alphaproteobacteria</taxon>
        <taxon>Rhodobacterales</taxon>
        <taxon>Paracoccaceae</taxon>
        <taxon>Aliiroseovarius</taxon>
    </lineage>
</organism>
<evidence type="ECO:0000256" key="4">
    <source>
        <dbReference type="PROSITE-ProRule" id="PRU00510"/>
    </source>
</evidence>